<dbReference type="EMBL" id="ATLV01018851">
    <property type="status" value="NOT_ANNOTATED_CDS"/>
    <property type="molecule type" value="Genomic_DNA"/>
</dbReference>
<dbReference type="EnsemblMetazoa" id="ASIC011186-RA">
    <property type="protein sequence ID" value="ASIC011186-PA"/>
    <property type="gene ID" value="ASIC011186"/>
</dbReference>
<proteinExistence type="predicted"/>
<dbReference type="Proteomes" id="UP000030765">
    <property type="component" value="Unassembled WGS sequence"/>
</dbReference>
<evidence type="ECO:0000313" key="3">
    <source>
        <dbReference type="Proteomes" id="UP000030765"/>
    </source>
</evidence>
<dbReference type="VEuPathDB" id="VectorBase:ASIC011186"/>
<sequence length="52" mass="5791">MEFDARLQSHNCDYHVESGDLSSDRALGRPFVRRSPLEASAIEGIAMAQVEK</sequence>
<dbReference type="EMBL" id="KE525251">
    <property type="protein sequence ID" value="KFB43390.1"/>
    <property type="molecule type" value="Genomic_DNA"/>
</dbReference>
<dbReference type="AlphaFoldDB" id="A0A084VZJ6"/>
<evidence type="ECO:0000313" key="1">
    <source>
        <dbReference type="EMBL" id="KFB43390.1"/>
    </source>
</evidence>
<protein>
    <submittedName>
        <fullName evidence="1 2">Uncharacterized protein</fullName>
    </submittedName>
</protein>
<evidence type="ECO:0000313" key="2">
    <source>
        <dbReference type="EnsemblMetazoa" id="ASIC011186-PA"/>
    </source>
</evidence>
<name>A0A084VZJ6_ANOSI</name>
<reference evidence="1 3" key="1">
    <citation type="journal article" date="2014" name="BMC Genomics">
        <title>Genome sequence of Anopheles sinensis provides insight into genetics basis of mosquito competence for malaria parasites.</title>
        <authorList>
            <person name="Zhou D."/>
            <person name="Zhang D."/>
            <person name="Ding G."/>
            <person name="Shi L."/>
            <person name="Hou Q."/>
            <person name="Ye Y."/>
            <person name="Xu Y."/>
            <person name="Zhou H."/>
            <person name="Xiong C."/>
            <person name="Li S."/>
            <person name="Yu J."/>
            <person name="Hong S."/>
            <person name="Yu X."/>
            <person name="Zou P."/>
            <person name="Chen C."/>
            <person name="Chang X."/>
            <person name="Wang W."/>
            <person name="Lv Y."/>
            <person name="Sun Y."/>
            <person name="Ma L."/>
            <person name="Shen B."/>
            <person name="Zhu C."/>
        </authorList>
    </citation>
    <scope>NUCLEOTIDE SEQUENCE [LARGE SCALE GENOMIC DNA]</scope>
</reference>
<accession>A0A084VZJ6</accession>
<keyword evidence="3" id="KW-1185">Reference proteome</keyword>
<organism evidence="1">
    <name type="scientific">Anopheles sinensis</name>
    <name type="common">Mosquito</name>
    <dbReference type="NCBI Taxonomy" id="74873"/>
    <lineage>
        <taxon>Eukaryota</taxon>
        <taxon>Metazoa</taxon>
        <taxon>Ecdysozoa</taxon>
        <taxon>Arthropoda</taxon>
        <taxon>Hexapoda</taxon>
        <taxon>Insecta</taxon>
        <taxon>Pterygota</taxon>
        <taxon>Neoptera</taxon>
        <taxon>Endopterygota</taxon>
        <taxon>Diptera</taxon>
        <taxon>Nematocera</taxon>
        <taxon>Culicoidea</taxon>
        <taxon>Culicidae</taxon>
        <taxon>Anophelinae</taxon>
        <taxon>Anopheles</taxon>
    </lineage>
</organism>
<reference evidence="2" key="2">
    <citation type="submission" date="2020-05" db="UniProtKB">
        <authorList>
            <consortium name="EnsemblMetazoa"/>
        </authorList>
    </citation>
    <scope>IDENTIFICATION</scope>
</reference>
<gene>
    <name evidence="1" type="ORF">ZHAS_00011186</name>
</gene>